<reference evidence="1 2" key="1">
    <citation type="submission" date="2021-06" db="EMBL/GenBank/DDBJ databases">
        <title>Caerostris extrusa draft genome.</title>
        <authorList>
            <person name="Kono N."/>
            <person name="Arakawa K."/>
        </authorList>
    </citation>
    <scope>NUCLEOTIDE SEQUENCE [LARGE SCALE GENOMIC DNA]</scope>
</reference>
<dbReference type="AlphaFoldDB" id="A0AAV4VXY7"/>
<dbReference type="Proteomes" id="UP001054945">
    <property type="component" value="Unassembled WGS sequence"/>
</dbReference>
<organism evidence="1 2">
    <name type="scientific">Caerostris extrusa</name>
    <name type="common">Bark spider</name>
    <name type="synonym">Caerostris bankana</name>
    <dbReference type="NCBI Taxonomy" id="172846"/>
    <lineage>
        <taxon>Eukaryota</taxon>
        <taxon>Metazoa</taxon>
        <taxon>Ecdysozoa</taxon>
        <taxon>Arthropoda</taxon>
        <taxon>Chelicerata</taxon>
        <taxon>Arachnida</taxon>
        <taxon>Araneae</taxon>
        <taxon>Araneomorphae</taxon>
        <taxon>Entelegynae</taxon>
        <taxon>Araneoidea</taxon>
        <taxon>Araneidae</taxon>
        <taxon>Caerostris</taxon>
    </lineage>
</organism>
<accession>A0AAV4VXY7</accession>
<protein>
    <submittedName>
        <fullName evidence="1">Uncharacterized protein</fullName>
    </submittedName>
</protein>
<proteinExistence type="predicted"/>
<comment type="caution">
    <text evidence="1">The sequence shown here is derived from an EMBL/GenBank/DDBJ whole genome shotgun (WGS) entry which is preliminary data.</text>
</comment>
<dbReference type="EMBL" id="BPLR01015303">
    <property type="protein sequence ID" value="GIY75147.1"/>
    <property type="molecule type" value="Genomic_DNA"/>
</dbReference>
<gene>
    <name evidence="1" type="ORF">CEXT_393081</name>
</gene>
<name>A0AAV4VXY7_CAEEX</name>
<keyword evidence="2" id="KW-1185">Reference proteome</keyword>
<sequence>MRKARIRGRGEREKSLLRQRSRLPINRIKSGELLINSISIAYIGSALVLDATGRAFCLNGPATDFNATQSLVSPAWQPSPSDDVINQYEKKREVNPREMGIQATPSTGPITTNAKINHTAPPINGVGLAFSSPSRLIPPRWKEINQHVKCHCGKR</sequence>
<evidence type="ECO:0000313" key="1">
    <source>
        <dbReference type="EMBL" id="GIY75147.1"/>
    </source>
</evidence>
<evidence type="ECO:0000313" key="2">
    <source>
        <dbReference type="Proteomes" id="UP001054945"/>
    </source>
</evidence>